<name>A0A1W0W0S5_SORBI</name>
<accession>A0A1W0W0S5</accession>
<keyword evidence="3" id="KW-1185">Reference proteome</keyword>
<reference evidence="3" key="2">
    <citation type="journal article" date="2018" name="Plant J.">
        <title>The Sorghum bicolor reference genome: improved assembly, gene annotations, a transcriptome atlas, and signatures of genome organization.</title>
        <authorList>
            <person name="McCormick R.F."/>
            <person name="Truong S.K."/>
            <person name="Sreedasyam A."/>
            <person name="Jenkins J."/>
            <person name="Shu S."/>
            <person name="Sims D."/>
            <person name="Kennedy M."/>
            <person name="Amirebrahimi M."/>
            <person name="Weers B.D."/>
            <person name="McKinley B."/>
            <person name="Mattison A."/>
            <person name="Morishige D.T."/>
            <person name="Grimwood J."/>
            <person name="Schmutz J."/>
            <person name="Mullet J.E."/>
        </authorList>
    </citation>
    <scope>NUCLEOTIDE SEQUENCE [LARGE SCALE GENOMIC DNA]</scope>
    <source>
        <strain evidence="3">cv. BTx623</strain>
    </source>
</reference>
<gene>
    <name evidence="2" type="ORF">SORBI_3003G373150</name>
</gene>
<dbReference type="InParanoid" id="A0A1W0W0S5"/>
<sequence>MSHAIQSPLTPTGNKHQQEASTILHISRVAMCLDLGGAFKWPNRESFRSVSDKLGRGWTGGPPGRGGGSRAPGLSVDSSHVRRPHFSGVFYPVFAQRQDRFTYRGKENGLMISGVDMRLYHV</sequence>
<protein>
    <submittedName>
        <fullName evidence="2">Uncharacterized protein</fullName>
    </submittedName>
</protein>
<evidence type="ECO:0000256" key="1">
    <source>
        <dbReference type="SAM" id="MobiDB-lite"/>
    </source>
</evidence>
<proteinExistence type="predicted"/>
<evidence type="ECO:0000313" key="2">
    <source>
        <dbReference type="EMBL" id="OQU87962.1"/>
    </source>
</evidence>
<feature type="compositionally biased region" description="Gly residues" evidence="1">
    <location>
        <begin position="57"/>
        <end position="70"/>
    </location>
</feature>
<organism evidence="2 3">
    <name type="scientific">Sorghum bicolor</name>
    <name type="common">Sorghum</name>
    <name type="synonym">Sorghum vulgare</name>
    <dbReference type="NCBI Taxonomy" id="4558"/>
    <lineage>
        <taxon>Eukaryota</taxon>
        <taxon>Viridiplantae</taxon>
        <taxon>Streptophyta</taxon>
        <taxon>Embryophyta</taxon>
        <taxon>Tracheophyta</taxon>
        <taxon>Spermatophyta</taxon>
        <taxon>Magnoliopsida</taxon>
        <taxon>Liliopsida</taxon>
        <taxon>Poales</taxon>
        <taxon>Poaceae</taxon>
        <taxon>PACMAD clade</taxon>
        <taxon>Panicoideae</taxon>
        <taxon>Andropogonodae</taxon>
        <taxon>Andropogoneae</taxon>
        <taxon>Sorghinae</taxon>
        <taxon>Sorghum</taxon>
    </lineage>
</organism>
<reference evidence="2 3" key="1">
    <citation type="journal article" date="2009" name="Nature">
        <title>The Sorghum bicolor genome and the diversification of grasses.</title>
        <authorList>
            <person name="Paterson A.H."/>
            <person name="Bowers J.E."/>
            <person name="Bruggmann R."/>
            <person name="Dubchak I."/>
            <person name="Grimwood J."/>
            <person name="Gundlach H."/>
            <person name="Haberer G."/>
            <person name="Hellsten U."/>
            <person name="Mitros T."/>
            <person name="Poliakov A."/>
            <person name="Schmutz J."/>
            <person name="Spannagl M."/>
            <person name="Tang H."/>
            <person name="Wang X."/>
            <person name="Wicker T."/>
            <person name="Bharti A.K."/>
            <person name="Chapman J."/>
            <person name="Feltus F.A."/>
            <person name="Gowik U."/>
            <person name="Grigoriev I.V."/>
            <person name="Lyons E."/>
            <person name="Maher C.A."/>
            <person name="Martis M."/>
            <person name="Narechania A."/>
            <person name="Otillar R.P."/>
            <person name="Penning B.W."/>
            <person name="Salamov A.A."/>
            <person name="Wang Y."/>
            <person name="Zhang L."/>
            <person name="Carpita N.C."/>
            <person name="Freeling M."/>
            <person name="Gingle A.R."/>
            <person name="Hash C.T."/>
            <person name="Keller B."/>
            <person name="Klein P."/>
            <person name="Kresovich S."/>
            <person name="McCann M.C."/>
            <person name="Ming R."/>
            <person name="Peterson D.G."/>
            <person name="Mehboob-ur-Rahman"/>
            <person name="Ware D."/>
            <person name="Westhoff P."/>
            <person name="Mayer K.F."/>
            <person name="Messing J."/>
            <person name="Rokhsar D.S."/>
        </authorList>
    </citation>
    <scope>NUCLEOTIDE SEQUENCE [LARGE SCALE GENOMIC DNA]</scope>
    <source>
        <strain evidence="3">cv. BTx623</strain>
    </source>
</reference>
<dbReference type="Gramene" id="OQU87962">
    <property type="protein sequence ID" value="OQU87962"/>
    <property type="gene ID" value="SORBI_3003G373150"/>
</dbReference>
<dbReference type="Proteomes" id="UP000000768">
    <property type="component" value="Chromosome 3"/>
</dbReference>
<evidence type="ECO:0000313" key="3">
    <source>
        <dbReference type="Proteomes" id="UP000000768"/>
    </source>
</evidence>
<dbReference type="AlphaFoldDB" id="A0A1W0W0S5"/>
<feature type="region of interest" description="Disordered" evidence="1">
    <location>
        <begin position="51"/>
        <end position="78"/>
    </location>
</feature>
<dbReference type="EMBL" id="CM000762">
    <property type="protein sequence ID" value="OQU87962.1"/>
    <property type="molecule type" value="Genomic_DNA"/>
</dbReference>